<dbReference type="AlphaFoldDB" id="A0A8H4RP30"/>
<comment type="caution">
    <text evidence="3">The sequence shown here is derived from an EMBL/GenBank/DDBJ whole genome shotgun (WGS) entry which is preliminary data.</text>
</comment>
<feature type="compositionally biased region" description="Polar residues" evidence="1">
    <location>
        <begin position="309"/>
        <end position="329"/>
    </location>
</feature>
<dbReference type="Proteomes" id="UP000566819">
    <property type="component" value="Unassembled WGS sequence"/>
</dbReference>
<evidence type="ECO:0000313" key="4">
    <source>
        <dbReference type="Proteomes" id="UP000566819"/>
    </source>
</evidence>
<keyword evidence="2" id="KW-0732">Signal</keyword>
<feature type="region of interest" description="Disordered" evidence="1">
    <location>
        <begin position="276"/>
        <end position="330"/>
    </location>
</feature>
<name>A0A8H4RP30_9HELO</name>
<evidence type="ECO:0000313" key="3">
    <source>
        <dbReference type="EMBL" id="KAF4632361.1"/>
    </source>
</evidence>
<accession>A0A8H4RP30</accession>
<feature type="signal peptide" evidence="2">
    <location>
        <begin position="1"/>
        <end position="21"/>
    </location>
</feature>
<protein>
    <submittedName>
        <fullName evidence="3">Uncharacterized protein</fullName>
    </submittedName>
</protein>
<dbReference type="EMBL" id="JAAMPI010000354">
    <property type="protein sequence ID" value="KAF4632361.1"/>
    <property type="molecule type" value="Genomic_DNA"/>
</dbReference>
<evidence type="ECO:0000256" key="1">
    <source>
        <dbReference type="SAM" id="MobiDB-lite"/>
    </source>
</evidence>
<feature type="compositionally biased region" description="Low complexity" evidence="1">
    <location>
        <begin position="278"/>
        <end position="290"/>
    </location>
</feature>
<gene>
    <name evidence="3" type="ORF">G7Y89_g5766</name>
</gene>
<reference evidence="3 4" key="1">
    <citation type="submission" date="2020-03" db="EMBL/GenBank/DDBJ databases">
        <title>Draft Genome Sequence of Cudoniella acicularis.</title>
        <authorList>
            <person name="Buettner E."/>
            <person name="Kellner H."/>
        </authorList>
    </citation>
    <scope>NUCLEOTIDE SEQUENCE [LARGE SCALE GENOMIC DNA]</scope>
    <source>
        <strain evidence="3 4">DSM 108380</strain>
    </source>
</reference>
<keyword evidence="4" id="KW-1185">Reference proteome</keyword>
<evidence type="ECO:0000256" key="2">
    <source>
        <dbReference type="SAM" id="SignalP"/>
    </source>
</evidence>
<feature type="chain" id="PRO_5034930592" evidence="2">
    <location>
        <begin position="22"/>
        <end position="401"/>
    </location>
</feature>
<organism evidence="3 4">
    <name type="scientific">Cudoniella acicularis</name>
    <dbReference type="NCBI Taxonomy" id="354080"/>
    <lineage>
        <taxon>Eukaryota</taxon>
        <taxon>Fungi</taxon>
        <taxon>Dikarya</taxon>
        <taxon>Ascomycota</taxon>
        <taxon>Pezizomycotina</taxon>
        <taxon>Leotiomycetes</taxon>
        <taxon>Helotiales</taxon>
        <taxon>Tricladiaceae</taxon>
        <taxon>Cudoniella</taxon>
    </lineage>
</organism>
<sequence length="401" mass="43304">MATVSRISIIYVLIFAQSILALRVTQNSPCAWICLEGSSPDITDASQSSTSGSEIACQDQSFSTTAVGQKFKACVSCLQNSTTTGTNGNDQAMFIYNLRYALSSCLFGFANASDAVSTPCSTSTACGPLRNAIENANLVASNEQTYSYCSVDNDAINDSVEPKCTECLRASGNEIILSNFMVALQAGCQQQPPPGEMIGLDTPPIHATAMKSFQASQNQIALGGMRKSSITKDQITHVGESEQKHWQNAFSNHPGAQLPVYTPPNNAIPTHQAYIPRSSTSSHSTTFSVSPYPSAQTSPAYPPGHSSHKTSTNRTTNYPPINTNSPNPSHDQDIVEGPVASMEAPFALTHTGKHGNRYDFELAEQERLEREARGEKIYTPIKKKNWTPQSAVSEEQWPGSY</sequence>
<dbReference type="OrthoDB" id="5426678at2759"/>
<proteinExistence type="predicted"/>